<dbReference type="EMBL" id="CP019646">
    <property type="protein sequence ID" value="AQQ70429.1"/>
    <property type="molecule type" value="Genomic_DNA"/>
</dbReference>
<dbReference type="SUPFAM" id="SSF49785">
    <property type="entry name" value="Galactose-binding domain-like"/>
    <property type="match status" value="1"/>
</dbReference>
<dbReference type="KEGG" id="pbas:SMSP2_00777"/>
<feature type="region of interest" description="Disordered" evidence="2">
    <location>
        <begin position="25"/>
        <end position="65"/>
    </location>
</feature>
<sequence length="319" mass="34966" precursor="true">MKKILKTLLTITLVAACALTVSSCKKSEPQPAPPASGEQTSEEAAQTEAVGASQKTPEQIAAEVNEEAAEVVEETKTELSQMAAEPEKKIEITEKAAKETEETLEQINKSAKEALEENIQPGMEVLNIDLPKPMFVGTPQDLNVKNLEPARGEPRPPFLVPEGTKNVALNKPIMSSDDMPIIGELEMITDGDKEAAEGSYVELGPFLQHVTIDLEDEYEIYAVVVWHFHKQASVYFDVVVQLGNDPDLLVEPVTIFNNDHDNSSGLGIGKDKNYIETFEGKLINAGGKKARYVKLYSNGNTANELNHYIEVEVYGKPVE</sequence>
<dbReference type="AlphaFoldDB" id="A0A1Q2MCQ1"/>
<evidence type="ECO:0000256" key="1">
    <source>
        <dbReference type="SAM" id="Coils"/>
    </source>
</evidence>
<dbReference type="PROSITE" id="PS51257">
    <property type="entry name" value="PROKAR_LIPOPROTEIN"/>
    <property type="match status" value="1"/>
</dbReference>
<dbReference type="Proteomes" id="UP000188181">
    <property type="component" value="Chromosome"/>
</dbReference>
<evidence type="ECO:0000256" key="2">
    <source>
        <dbReference type="SAM" id="MobiDB-lite"/>
    </source>
</evidence>
<evidence type="ECO:0000313" key="4">
    <source>
        <dbReference type="Proteomes" id="UP000188181"/>
    </source>
</evidence>
<reference evidence="4" key="1">
    <citation type="submission" date="2017-02" db="EMBL/GenBank/DDBJ databases">
        <title>Comparative genomics and description of representatives of a novel lineage of planctomycetes thriving in anoxic sediments.</title>
        <authorList>
            <person name="Spring S."/>
            <person name="Bunk B."/>
            <person name="Sproer C."/>
        </authorList>
    </citation>
    <scope>NUCLEOTIDE SEQUENCE [LARGE SCALE GENOMIC DNA]</scope>
    <source>
        <strain evidence="4">SM-Chi-D1</strain>
    </source>
</reference>
<keyword evidence="1" id="KW-0175">Coiled coil</keyword>
<feature type="coiled-coil region" evidence="1">
    <location>
        <begin position="65"/>
        <end position="117"/>
    </location>
</feature>
<dbReference type="InterPro" id="IPR008979">
    <property type="entry name" value="Galactose-bd-like_sf"/>
</dbReference>
<proteinExistence type="predicted"/>
<keyword evidence="4" id="KW-1185">Reference proteome</keyword>
<dbReference type="STRING" id="1851148.SMSP2_00777"/>
<feature type="compositionally biased region" description="Low complexity" evidence="2">
    <location>
        <begin position="38"/>
        <end position="49"/>
    </location>
</feature>
<accession>A0A1Q2MCQ1</accession>
<protein>
    <submittedName>
        <fullName evidence="3">Uncharacterized protein</fullName>
    </submittedName>
</protein>
<dbReference type="OrthoDB" id="9790704at2"/>
<evidence type="ECO:0000313" key="3">
    <source>
        <dbReference type="EMBL" id="AQQ70429.1"/>
    </source>
</evidence>
<dbReference type="RefSeq" id="WP_146682692.1">
    <property type="nucleotide sequence ID" value="NZ_CP019646.1"/>
</dbReference>
<dbReference type="Gene3D" id="2.60.120.260">
    <property type="entry name" value="Galactose-binding domain-like"/>
    <property type="match status" value="1"/>
</dbReference>
<name>A0A1Q2MCQ1_9BACT</name>
<gene>
    <name evidence="3" type="ORF">SMSP2_00777</name>
</gene>
<organism evidence="3 4">
    <name type="scientific">Limihaloglobus sulfuriphilus</name>
    <dbReference type="NCBI Taxonomy" id="1851148"/>
    <lineage>
        <taxon>Bacteria</taxon>
        <taxon>Pseudomonadati</taxon>
        <taxon>Planctomycetota</taxon>
        <taxon>Phycisphaerae</taxon>
        <taxon>Sedimentisphaerales</taxon>
        <taxon>Sedimentisphaeraceae</taxon>
        <taxon>Limihaloglobus</taxon>
    </lineage>
</organism>